<sequence>MSTNSQPASALLLESSLLWALIDSADHAVEALVTLAAQEKIEPSGFQQWLKGVDERYLEFAVRMVEANERSELSDAVAQKEYPLGFFMSAWNVFNKNYTEKLDGFENSIVPLTASGIFLSFPVAVIYTRSEAICYSVGFFAALGLWRFGVKRFKWVMRNARASTAGLEWILRLKRSGAMRAIYKANLITITGWMGSASYI</sequence>
<feature type="transmembrane region" description="Helical" evidence="1">
    <location>
        <begin position="133"/>
        <end position="150"/>
    </location>
</feature>
<accession>A0AAD5YPU0</accession>
<proteinExistence type="predicted"/>
<feature type="transmembrane region" description="Helical" evidence="1">
    <location>
        <begin position="109"/>
        <end position="127"/>
    </location>
</feature>
<keyword evidence="1" id="KW-0812">Transmembrane</keyword>
<evidence type="ECO:0000256" key="1">
    <source>
        <dbReference type="SAM" id="Phobius"/>
    </source>
</evidence>
<keyword evidence="3" id="KW-1185">Reference proteome</keyword>
<keyword evidence="1" id="KW-1133">Transmembrane helix</keyword>
<name>A0AAD5YPU0_9AGAR</name>
<reference evidence="2" key="1">
    <citation type="submission" date="2022-07" db="EMBL/GenBank/DDBJ databases">
        <title>Genome Sequence of Leucocoprinus birnbaumii.</title>
        <authorList>
            <person name="Buettner E."/>
        </authorList>
    </citation>
    <scope>NUCLEOTIDE SEQUENCE</scope>
    <source>
        <strain evidence="2">VT141</strain>
    </source>
</reference>
<organism evidence="2 3">
    <name type="scientific">Leucocoprinus birnbaumii</name>
    <dbReference type="NCBI Taxonomy" id="56174"/>
    <lineage>
        <taxon>Eukaryota</taxon>
        <taxon>Fungi</taxon>
        <taxon>Dikarya</taxon>
        <taxon>Basidiomycota</taxon>
        <taxon>Agaricomycotina</taxon>
        <taxon>Agaricomycetes</taxon>
        <taxon>Agaricomycetidae</taxon>
        <taxon>Agaricales</taxon>
        <taxon>Agaricineae</taxon>
        <taxon>Agaricaceae</taxon>
        <taxon>Leucocoprinus</taxon>
    </lineage>
</organism>
<gene>
    <name evidence="2" type="ORF">NP233_g10465</name>
</gene>
<protein>
    <submittedName>
        <fullName evidence="2">Uncharacterized protein</fullName>
    </submittedName>
</protein>
<comment type="caution">
    <text evidence="2">The sequence shown here is derived from an EMBL/GenBank/DDBJ whole genome shotgun (WGS) entry which is preliminary data.</text>
</comment>
<dbReference type="Proteomes" id="UP001213000">
    <property type="component" value="Unassembled WGS sequence"/>
</dbReference>
<dbReference type="AlphaFoldDB" id="A0AAD5YPU0"/>
<dbReference type="EMBL" id="JANIEX010001071">
    <property type="protein sequence ID" value="KAJ3561005.1"/>
    <property type="molecule type" value="Genomic_DNA"/>
</dbReference>
<evidence type="ECO:0000313" key="2">
    <source>
        <dbReference type="EMBL" id="KAJ3561005.1"/>
    </source>
</evidence>
<evidence type="ECO:0000313" key="3">
    <source>
        <dbReference type="Proteomes" id="UP001213000"/>
    </source>
</evidence>
<keyword evidence="1" id="KW-0472">Membrane</keyword>